<feature type="chain" id="PRO_5032618974" description="Secreted protein" evidence="1">
    <location>
        <begin position="25"/>
        <end position="79"/>
    </location>
</feature>
<keyword evidence="1" id="KW-0732">Signal</keyword>
<feature type="signal peptide" evidence="1">
    <location>
        <begin position="1"/>
        <end position="24"/>
    </location>
</feature>
<evidence type="ECO:0000313" key="2">
    <source>
        <dbReference type="EMBL" id="DAD23025.1"/>
    </source>
</evidence>
<evidence type="ECO:0000256" key="1">
    <source>
        <dbReference type="SAM" id="SignalP"/>
    </source>
</evidence>
<organism evidence="2 3">
    <name type="scientific">Nelumbo nucifera</name>
    <name type="common">Sacred lotus</name>
    <dbReference type="NCBI Taxonomy" id="4432"/>
    <lineage>
        <taxon>Eukaryota</taxon>
        <taxon>Viridiplantae</taxon>
        <taxon>Streptophyta</taxon>
        <taxon>Embryophyta</taxon>
        <taxon>Tracheophyta</taxon>
        <taxon>Spermatophyta</taxon>
        <taxon>Magnoliopsida</taxon>
        <taxon>Proteales</taxon>
        <taxon>Nelumbonaceae</taxon>
        <taxon>Nelumbo</taxon>
    </lineage>
</organism>
<dbReference type="Proteomes" id="UP000607653">
    <property type="component" value="Unassembled WGS sequence"/>
</dbReference>
<protein>
    <recommendedName>
        <fullName evidence="4">Secreted protein</fullName>
    </recommendedName>
</protein>
<proteinExistence type="predicted"/>
<accession>A0A822XW69</accession>
<dbReference type="AlphaFoldDB" id="A0A822XW69"/>
<name>A0A822XW69_NELNU</name>
<dbReference type="EMBL" id="DUZY01000001">
    <property type="protein sequence ID" value="DAD23025.1"/>
    <property type="molecule type" value="Genomic_DNA"/>
</dbReference>
<comment type="caution">
    <text evidence="2">The sequence shown here is derived from an EMBL/GenBank/DDBJ whole genome shotgun (WGS) entry which is preliminary data.</text>
</comment>
<keyword evidence="3" id="KW-1185">Reference proteome</keyword>
<gene>
    <name evidence="2" type="ORF">HUJ06_024488</name>
</gene>
<evidence type="ECO:0000313" key="3">
    <source>
        <dbReference type="Proteomes" id="UP000607653"/>
    </source>
</evidence>
<evidence type="ECO:0008006" key="4">
    <source>
        <dbReference type="Google" id="ProtNLM"/>
    </source>
</evidence>
<reference evidence="2 3" key="1">
    <citation type="journal article" date="2020" name="Mol. Biol. Evol.">
        <title>Distinct Expression and Methylation Patterns for Genes with Different Fates following a Single Whole-Genome Duplication in Flowering Plants.</title>
        <authorList>
            <person name="Shi T."/>
            <person name="Rahmani R.S."/>
            <person name="Gugger P.F."/>
            <person name="Wang M."/>
            <person name="Li H."/>
            <person name="Zhang Y."/>
            <person name="Li Z."/>
            <person name="Wang Q."/>
            <person name="Van de Peer Y."/>
            <person name="Marchal K."/>
            <person name="Chen J."/>
        </authorList>
    </citation>
    <scope>NUCLEOTIDE SEQUENCE [LARGE SCALE GENOMIC DNA]</scope>
    <source>
        <tissue evidence="2">Leaf</tissue>
    </source>
</reference>
<sequence length="79" mass="8879">MPCRCRAQIAWSWCMIVMVNLWKAGDLQWGWWINCKKGKWVKAAAVCHSAPGLGVDCGSTPFDIKYAFSQALLFSLQVV</sequence>